<dbReference type="EMBL" id="AAGW02028969">
    <property type="status" value="NOT_ANNOTATED_CDS"/>
    <property type="molecule type" value="Genomic_DNA"/>
</dbReference>
<dbReference type="InterPro" id="IPR028847">
    <property type="entry name" value="CENP-W"/>
</dbReference>
<evidence type="ECO:0000256" key="10">
    <source>
        <dbReference type="ARBA" id="ARBA00023328"/>
    </source>
</evidence>
<keyword evidence="5" id="KW-0498">Mitosis</keyword>
<reference evidence="17" key="2">
    <citation type="submission" date="2025-08" db="UniProtKB">
        <authorList>
            <consortium name="Ensembl"/>
        </authorList>
    </citation>
    <scope>IDENTIFICATION</scope>
    <source>
        <strain evidence="17">Thorbecke</strain>
    </source>
</reference>
<evidence type="ECO:0000313" key="18">
    <source>
        <dbReference type="Proteomes" id="UP000001811"/>
    </source>
</evidence>
<dbReference type="InParanoid" id="A0A5F9CYY0"/>
<proteinExistence type="inferred from homology"/>
<evidence type="ECO:0000256" key="1">
    <source>
        <dbReference type="ARBA" id="ARBA00004109"/>
    </source>
</evidence>
<dbReference type="GO" id="GO:0000776">
    <property type="term" value="C:kinetochore"/>
    <property type="evidence" value="ECO:0007669"/>
    <property type="project" value="UniProtKB-KW"/>
</dbReference>
<keyword evidence="8" id="KW-0539">Nucleus</keyword>
<dbReference type="Proteomes" id="UP000001811">
    <property type="component" value="Chromosome 12"/>
</dbReference>
<dbReference type="GO" id="GO:0046982">
    <property type="term" value="F:protein heterodimerization activity"/>
    <property type="evidence" value="ECO:0007669"/>
    <property type="project" value="InterPro"/>
</dbReference>
<protein>
    <recommendedName>
        <fullName evidence="14">Centromere protein W</fullName>
    </recommendedName>
    <alternativeName>
        <fullName evidence="15">Cancer-up-regulated gene 2 protein</fullName>
    </alternativeName>
</protein>
<evidence type="ECO:0000313" key="17">
    <source>
        <dbReference type="Ensembl" id="ENSOCUP00000039035.1"/>
    </source>
</evidence>
<evidence type="ECO:0000256" key="13">
    <source>
        <dbReference type="ARBA" id="ARBA00063642"/>
    </source>
</evidence>
<reference evidence="17" key="3">
    <citation type="submission" date="2025-09" db="UniProtKB">
        <authorList>
            <consortium name="Ensembl"/>
        </authorList>
    </citation>
    <scope>IDENTIFICATION</scope>
    <source>
        <strain evidence="17">Thorbecke</strain>
    </source>
</reference>
<sequence>MTSRSARARPPWGLSTQTSGASGGGACVGLRHYRAPSALRWRRIQTFGPGSWDRKNLGRGEVVFLSLDAVRCVEALEAQGCRSLKESMALSNRVSQKTKVKRKAPRGFLKRLFKRQKPHLRLEARGDLLVHLNCLLFVHRLAEESRTNACENKCGVINKDHVLAAAKVILKKSRVPSALPYGFRKRPLNEANLQLHLDLAALSSL</sequence>
<dbReference type="EMBL" id="AAGW02028973">
    <property type="status" value="NOT_ANNOTATED_CDS"/>
    <property type="molecule type" value="Genomic_DNA"/>
</dbReference>
<dbReference type="GO" id="GO:0016363">
    <property type="term" value="C:nuclear matrix"/>
    <property type="evidence" value="ECO:0007669"/>
    <property type="project" value="UniProtKB-SubCell"/>
</dbReference>
<keyword evidence="9" id="KW-0131">Cell cycle</keyword>
<evidence type="ECO:0000256" key="11">
    <source>
        <dbReference type="ARBA" id="ARBA00038432"/>
    </source>
</evidence>
<evidence type="ECO:0000256" key="16">
    <source>
        <dbReference type="SAM" id="MobiDB-lite"/>
    </source>
</evidence>
<dbReference type="GeneTree" id="ENSGT00390000010369"/>
<dbReference type="Pfam" id="PF15510">
    <property type="entry name" value="CENP-W"/>
    <property type="match status" value="1"/>
</dbReference>
<dbReference type="STRING" id="9986.ENSOCUP00000039035"/>
<evidence type="ECO:0000256" key="9">
    <source>
        <dbReference type="ARBA" id="ARBA00023306"/>
    </source>
</evidence>
<keyword evidence="4" id="KW-0132">Cell division</keyword>
<dbReference type="GO" id="GO:0003677">
    <property type="term" value="F:DNA binding"/>
    <property type="evidence" value="ECO:0007669"/>
    <property type="project" value="UniProtKB-KW"/>
</dbReference>
<dbReference type="GO" id="GO:0007059">
    <property type="term" value="P:chromosome segregation"/>
    <property type="evidence" value="ECO:0007669"/>
    <property type="project" value="TreeGrafter"/>
</dbReference>
<dbReference type="Gene3D" id="1.10.20.10">
    <property type="entry name" value="Histone, subunit A"/>
    <property type="match status" value="1"/>
</dbReference>
<dbReference type="GO" id="GO:0005654">
    <property type="term" value="C:nucleoplasm"/>
    <property type="evidence" value="ECO:0007669"/>
    <property type="project" value="TreeGrafter"/>
</dbReference>
<dbReference type="Bgee" id="ENSOCUG00000027109">
    <property type="expression patterns" value="Expressed in autopod skin and 17 other cell types or tissues"/>
</dbReference>
<dbReference type="PANTHER" id="PTHR34832">
    <property type="entry name" value="CENTROMERE PROTEIN W"/>
    <property type="match status" value="1"/>
</dbReference>
<reference evidence="17 18" key="1">
    <citation type="journal article" date="2011" name="Nature">
        <title>A high-resolution map of human evolutionary constraint using 29 mammals.</title>
        <authorList>
            <person name="Lindblad-Toh K."/>
            <person name="Garber M."/>
            <person name="Zuk O."/>
            <person name="Lin M.F."/>
            <person name="Parker B.J."/>
            <person name="Washietl S."/>
            <person name="Kheradpour P."/>
            <person name="Ernst J."/>
            <person name="Jordan G."/>
            <person name="Mauceli E."/>
            <person name="Ward L.D."/>
            <person name="Lowe C.B."/>
            <person name="Holloway A.K."/>
            <person name="Clamp M."/>
            <person name="Gnerre S."/>
            <person name="Alfoldi J."/>
            <person name="Beal K."/>
            <person name="Chang J."/>
            <person name="Clawson H."/>
            <person name="Cuff J."/>
            <person name="Di Palma F."/>
            <person name="Fitzgerald S."/>
            <person name="Flicek P."/>
            <person name="Guttman M."/>
            <person name="Hubisz M.J."/>
            <person name="Jaffe D.B."/>
            <person name="Jungreis I."/>
            <person name="Kent W.J."/>
            <person name="Kostka D."/>
            <person name="Lara M."/>
            <person name="Martins A.L."/>
            <person name="Massingham T."/>
            <person name="Moltke I."/>
            <person name="Raney B.J."/>
            <person name="Rasmussen M.D."/>
            <person name="Robinson J."/>
            <person name="Stark A."/>
            <person name="Vilella A.J."/>
            <person name="Wen J."/>
            <person name="Xie X."/>
            <person name="Zody M.C."/>
            <person name="Baldwin J."/>
            <person name="Bloom T."/>
            <person name="Chin C.W."/>
            <person name="Heiman D."/>
            <person name="Nicol R."/>
            <person name="Nusbaum C."/>
            <person name="Young S."/>
            <person name="Wilkinson J."/>
            <person name="Worley K.C."/>
            <person name="Kovar C.L."/>
            <person name="Muzny D.M."/>
            <person name="Gibbs R.A."/>
            <person name="Cree A."/>
            <person name="Dihn H.H."/>
            <person name="Fowler G."/>
            <person name="Jhangiani S."/>
            <person name="Joshi V."/>
            <person name="Lee S."/>
            <person name="Lewis L.R."/>
            <person name="Nazareth L.V."/>
            <person name="Okwuonu G."/>
            <person name="Santibanez J."/>
            <person name="Warren W.C."/>
            <person name="Mardis E.R."/>
            <person name="Weinstock G.M."/>
            <person name="Wilson R.K."/>
            <person name="Delehaunty K."/>
            <person name="Dooling D."/>
            <person name="Fronik C."/>
            <person name="Fulton L."/>
            <person name="Fulton B."/>
            <person name="Graves T."/>
            <person name="Minx P."/>
            <person name="Sodergren E."/>
            <person name="Birney E."/>
            <person name="Margulies E.H."/>
            <person name="Herrero J."/>
            <person name="Green E.D."/>
            <person name="Haussler D."/>
            <person name="Siepel A."/>
            <person name="Goldman N."/>
            <person name="Pollard K.S."/>
            <person name="Pedersen J.S."/>
            <person name="Lander E.S."/>
            <person name="Kellis M."/>
        </authorList>
    </citation>
    <scope>NUCLEOTIDE SEQUENCE [LARGE SCALE GENOMIC DNA]</scope>
    <source>
        <strain evidence="17 18">Thorbecke inbred</strain>
    </source>
</reference>
<keyword evidence="18" id="KW-1185">Reference proteome</keyword>
<comment type="subcellular location">
    <subcellularLocation>
        <location evidence="2">Chromosome</location>
        <location evidence="2">Centromere</location>
        <location evidence="2">Kinetochore</location>
    </subcellularLocation>
    <subcellularLocation>
        <location evidence="1">Nucleus matrix</location>
    </subcellularLocation>
</comment>
<evidence type="ECO:0000256" key="5">
    <source>
        <dbReference type="ARBA" id="ARBA00022776"/>
    </source>
</evidence>
<dbReference type="EMBL" id="AAGW02028972">
    <property type="status" value="NOT_ANNOTATED_CDS"/>
    <property type="molecule type" value="Genomic_DNA"/>
</dbReference>
<evidence type="ECO:0000256" key="15">
    <source>
        <dbReference type="ARBA" id="ARBA00076217"/>
    </source>
</evidence>
<dbReference type="AlphaFoldDB" id="A0A5F9CYY0"/>
<dbReference type="GO" id="GO:0000278">
    <property type="term" value="P:mitotic cell cycle"/>
    <property type="evidence" value="ECO:0007669"/>
    <property type="project" value="InterPro"/>
</dbReference>
<keyword evidence="6" id="KW-0995">Kinetochore</keyword>
<evidence type="ECO:0000256" key="6">
    <source>
        <dbReference type="ARBA" id="ARBA00022838"/>
    </source>
</evidence>
<comment type="function">
    <text evidence="12">Component of the CENPA-NAC (nucleosome-associated) complex, a complex that plays a central role in assembly of kinetochore proteins, mitotic progression and chromosome segregation. The CENPA-NAC complex recruits the CENPA-CAD (nucleosome distal) complex and may be involved in incorporation of newly synthesized CENPA into centromeres. Part of a nucleosome-associated complex that binds specifically to histone H3-containing nucleosomes at the centromere, as opposed to nucleosomes containing CENPA. Component of the heterotetrameric CENP-T-W-S-X complex that binds and supercoils DNA, and plays an important role in kinetochore assembly. CENPW has a fundamental role in kinetochore assembly and function. It is one of the inner kinetochore proteins, with most further proteins binding downstream. Required for normal chromosome organization and normal progress through mitosis.</text>
</comment>
<dbReference type="InterPro" id="IPR009072">
    <property type="entry name" value="Histone-fold"/>
</dbReference>
<keyword evidence="7" id="KW-0238">DNA-binding</keyword>
<evidence type="ECO:0000256" key="7">
    <source>
        <dbReference type="ARBA" id="ARBA00023125"/>
    </source>
</evidence>
<evidence type="ECO:0000256" key="2">
    <source>
        <dbReference type="ARBA" id="ARBA00004629"/>
    </source>
</evidence>
<dbReference type="PROSITE" id="PS51257">
    <property type="entry name" value="PROKAR_LIPOPROTEIN"/>
    <property type="match status" value="1"/>
</dbReference>
<evidence type="ECO:0000256" key="8">
    <source>
        <dbReference type="ARBA" id="ARBA00023242"/>
    </source>
</evidence>
<feature type="region of interest" description="Disordered" evidence="16">
    <location>
        <begin position="1"/>
        <end position="23"/>
    </location>
</feature>
<evidence type="ECO:0000256" key="12">
    <source>
        <dbReference type="ARBA" id="ARBA00058930"/>
    </source>
</evidence>
<dbReference type="GO" id="GO:0051382">
    <property type="term" value="P:kinetochore assembly"/>
    <property type="evidence" value="ECO:0007669"/>
    <property type="project" value="InterPro"/>
</dbReference>
<keyword evidence="3" id="KW-0158">Chromosome</keyword>
<evidence type="ECO:0000256" key="14">
    <source>
        <dbReference type="ARBA" id="ARBA00068532"/>
    </source>
</evidence>
<dbReference type="Ensembl" id="ENSOCUT00000060903.1">
    <property type="protein sequence ID" value="ENSOCUP00000039035.1"/>
    <property type="gene ID" value="ENSOCUG00000027109.3"/>
</dbReference>
<dbReference type="EMBL" id="AAGW02028970">
    <property type="status" value="NOT_ANNOTATED_CDS"/>
    <property type="molecule type" value="Genomic_DNA"/>
</dbReference>
<organism evidence="17 18">
    <name type="scientific">Oryctolagus cuniculus</name>
    <name type="common">Rabbit</name>
    <dbReference type="NCBI Taxonomy" id="9986"/>
    <lineage>
        <taxon>Eukaryota</taxon>
        <taxon>Metazoa</taxon>
        <taxon>Chordata</taxon>
        <taxon>Craniata</taxon>
        <taxon>Vertebrata</taxon>
        <taxon>Euteleostomi</taxon>
        <taxon>Mammalia</taxon>
        <taxon>Eutheria</taxon>
        <taxon>Euarchontoglires</taxon>
        <taxon>Glires</taxon>
        <taxon>Lagomorpha</taxon>
        <taxon>Leporidae</taxon>
        <taxon>Oryctolagus</taxon>
    </lineage>
</organism>
<dbReference type="SMR" id="A0A5F9CYY0"/>
<dbReference type="PANTHER" id="PTHR34832:SF1">
    <property type="entry name" value="CENTROMERE PROTEIN W"/>
    <property type="match status" value="1"/>
</dbReference>
<dbReference type="InterPro" id="IPR052484">
    <property type="entry name" value="CENP-W/WIP1"/>
</dbReference>
<name>A0A5F9CYY0_RABIT</name>
<evidence type="ECO:0000256" key="4">
    <source>
        <dbReference type="ARBA" id="ARBA00022618"/>
    </source>
</evidence>
<dbReference type="CDD" id="cd13732">
    <property type="entry name" value="HFD_CENP-W"/>
    <property type="match status" value="1"/>
</dbReference>
<dbReference type="EMBL" id="AAGW02028971">
    <property type="status" value="NOT_ANNOTATED_CDS"/>
    <property type="molecule type" value="Genomic_DNA"/>
</dbReference>
<evidence type="ECO:0000256" key="3">
    <source>
        <dbReference type="ARBA" id="ARBA00022454"/>
    </source>
</evidence>
<keyword evidence="10" id="KW-0137">Centromere</keyword>
<dbReference type="GO" id="GO:0051301">
    <property type="term" value="P:cell division"/>
    <property type="evidence" value="ECO:0007669"/>
    <property type="project" value="UniProtKB-KW"/>
</dbReference>
<accession>A0A5F9CYY0</accession>
<comment type="subunit">
    <text evidence="13">Heterodimer with CENPT; this dimer coassembles with CENPS-CENPX heterodimers at centromeres to form the tetrameric CENP-T-W-S-X complex, which is a subcomplex of the large constitutive centromere-associated network (CCAN, also known as the interphase centromere complex or ICEN). Interacts with NPM1.</text>
</comment>
<comment type="similarity">
    <text evidence="11">Belongs to the CENP-W/WIP1 family.</text>
</comment>
<dbReference type="FunFam" id="1.10.20.10:FF:000053">
    <property type="entry name" value="Centromere protein W"/>
    <property type="match status" value="1"/>
</dbReference>